<dbReference type="InterPro" id="IPR003675">
    <property type="entry name" value="Rce1/LyrA-like_dom"/>
</dbReference>
<evidence type="ECO:0000256" key="1">
    <source>
        <dbReference type="SAM" id="Phobius"/>
    </source>
</evidence>
<organism evidence="3 4">
    <name type="scientific">Terribacillus halophilus</name>
    <dbReference type="NCBI Taxonomy" id="361279"/>
    <lineage>
        <taxon>Bacteria</taxon>
        <taxon>Bacillati</taxon>
        <taxon>Bacillota</taxon>
        <taxon>Bacilli</taxon>
        <taxon>Bacillales</taxon>
        <taxon>Bacillaceae</taxon>
        <taxon>Terribacillus</taxon>
    </lineage>
</organism>
<sequence>MQKLLTTILKTIIFFIGWAILISFTPDIGTNNPAFLRLWWEFSPFAVVVLFSIFFVFIIEKGKIKIPIITSFFKNSLIGVVTGALWLGSVAAVLILTKTMNIQGHNQIDFIWIWILASLLNAAMQELLMRGYLYQLWKQKYNVAAATVLTTILFTAMHGGAFEAGMIPVLNVVSMSVFATILLEYTGTMIAPIIAHFIWNAIGAIIMGSVSLASDYPNLLNSSFQGIQMLSGGQYKMEGSIIVLVVNLILITCLLVVNKNKSYESKFIRNNKKELG</sequence>
<accession>A0A1G6QBN5</accession>
<gene>
    <name evidence="3" type="ORF">SAMN05421663_10521</name>
</gene>
<feature type="transmembrane region" description="Helical" evidence="1">
    <location>
        <begin position="165"/>
        <end position="185"/>
    </location>
</feature>
<dbReference type="AlphaFoldDB" id="A0A1G6QBN5"/>
<dbReference type="EMBL" id="FMZB01000005">
    <property type="protein sequence ID" value="SDC89902.1"/>
    <property type="molecule type" value="Genomic_DNA"/>
</dbReference>
<feature type="transmembrane region" description="Helical" evidence="1">
    <location>
        <begin position="197"/>
        <end position="214"/>
    </location>
</feature>
<dbReference type="PANTHER" id="PTHR39430">
    <property type="entry name" value="MEMBRANE-ASSOCIATED PROTEASE-RELATED"/>
    <property type="match status" value="1"/>
</dbReference>
<feature type="transmembrane region" description="Helical" evidence="1">
    <location>
        <begin position="72"/>
        <end position="96"/>
    </location>
</feature>
<reference evidence="4" key="1">
    <citation type="submission" date="2016-10" db="EMBL/GenBank/DDBJ databases">
        <authorList>
            <person name="Varghese N."/>
            <person name="Submissions S."/>
        </authorList>
    </citation>
    <scope>NUCLEOTIDE SEQUENCE [LARGE SCALE GENOMIC DNA]</scope>
    <source>
        <strain evidence="4">DSM 21620</strain>
    </source>
</reference>
<evidence type="ECO:0000313" key="4">
    <source>
        <dbReference type="Proteomes" id="UP000198666"/>
    </source>
</evidence>
<evidence type="ECO:0000259" key="2">
    <source>
        <dbReference type="Pfam" id="PF02517"/>
    </source>
</evidence>
<dbReference type="Pfam" id="PF02517">
    <property type="entry name" value="Rce1-like"/>
    <property type="match status" value="1"/>
</dbReference>
<dbReference type="PANTHER" id="PTHR39430:SF1">
    <property type="entry name" value="PROTEASE"/>
    <property type="match status" value="1"/>
</dbReference>
<keyword evidence="1" id="KW-1133">Transmembrane helix</keyword>
<dbReference type="GO" id="GO:0080120">
    <property type="term" value="P:CAAX-box protein maturation"/>
    <property type="evidence" value="ECO:0007669"/>
    <property type="project" value="UniProtKB-ARBA"/>
</dbReference>
<proteinExistence type="predicted"/>
<evidence type="ECO:0000313" key="3">
    <source>
        <dbReference type="EMBL" id="SDC89902.1"/>
    </source>
</evidence>
<name>A0A1G6QBN5_9BACI</name>
<feature type="transmembrane region" description="Helical" evidence="1">
    <location>
        <begin position="111"/>
        <end position="129"/>
    </location>
</feature>
<dbReference type="GO" id="GO:0004175">
    <property type="term" value="F:endopeptidase activity"/>
    <property type="evidence" value="ECO:0007669"/>
    <property type="project" value="UniProtKB-ARBA"/>
</dbReference>
<feature type="domain" description="CAAX prenyl protease 2/Lysostaphin resistance protein A-like" evidence="2">
    <location>
        <begin position="109"/>
        <end position="202"/>
    </location>
</feature>
<feature type="transmembrane region" description="Helical" evidence="1">
    <location>
        <begin position="7"/>
        <end position="26"/>
    </location>
</feature>
<keyword evidence="1" id="KW-0472">Membrane</keyword>
<feature type="transmembrane region" description="Helical" evidence="1">
    <location>
        <begin position="141"/>
        <end position="159"/>
    </location>
</feature>
<dbReference type="OrthoDB" id="324900at2"/>
<protein>
    <recommendedName>
        <fullName evidence="2">CAAX prenyl protease 2/Lysostaphin resistance protein A-like domain-containing protein</fullName>
    </recommendedName>
</protein>
<feature type="transmembrane region" description="Helical" evidence="1">
    <location>
        <begin position="38"/>
        <end position="60"/>
    </location>
</feature>
<dbReference type="STRING" id="361279.SAMN05421663_10521"/>
<dbReference type="Proteomes" id="UP000198666">
    <property type="component" value="Unassembled WGS sequence"/>
</dbReference>
<feature type="transmembrane region" description="Helical" evidence="1">
    <location>
        <begin position="239"/>
        <end position="257"/>
    </location>
</feature>
<keyword evidence="1" id="KW-0812">Transmembrane</keyword>
<keyword evidence="4" id="KW-1185">Reference proteome</keyword>
<dbReference type="RefSeq" id="WP_093727126.1">
    <property type="nucleotide sequence ID" value="NZ_FMZB01000005.1"/>
</dbReference>